<dbReference type="Gene3D" id="2.40.50.140">
    <property type="entry name" value="Nucleic acid-binding proteins"/>
    <property type="match status" value="1"/>
</dbReference>
<protein>
    <recommendedName>
        <fullName evidence="6">Holliday junction branch migration complex subunit RuvA</fullName>
    </recommendedName>
</protein>
<keyword evidence="8" id="KW-0067">ATP-binding</keyword>
<dbReference type="Pfam" id="PF14520">
    <property type="entry name" value="HHH_5"/>
    <property type="match status" value="1"/>
</dbReference>
<evidence type="ECO:0000313" key="8">
    <source>
        <dbReference type="EMBL" id="SQG49752.1"/>
    </source>
</evidence>
<dbReference type="GO" id="GO:0005737">
    <property type="term" value="C:cytoplasm"/>
    <property type="evidence" value="ECO:0007669"/>
    <property type="project" value="UniProtKB-SubCell"/>
</dbReference>
<dbReference type="HAMAP" id="MF_00031">
    <property type="entry name" value="DNA_HJ_migration_RuvA"/>
    <property type="match status" value="1"/>
</dbReference>
<keyword evidence="1 6" id="KW-0963">Cytoplasm</keyword>
<comment type="function">
    <text evidence="6">The RuvA-RuvB-RuvC complex processes Holliday junction (HJ) DNA during genetic recombination and DNA repair, while the RuvA-RuvB complex plays an important role in the rescue of blocked DNA replication forks via replication fork reversal (RFR). RuvA specifically binds to HJ cruciform DNA, conferring on it an open structure. The RuvB hexamer acts as an ATP-dependent pump, pulling dsDNA into and through the RuvAB complex. HJ branch migration allows RuvC to scan DNA until it finds its consensus sequence, where it cleaves and resolves the cruciform DNA.</text>
</comment>
<reference evidence="8 9" key="1">
    <citation type="submission" date="2018-06" db="EMBL/GenBank/DDBJ databases">
        <authorList>
            <consortium name="Pathogen Informatics"/>
            <person name="Doyle S."/>
        </authorList>
    </citation>
    <scope>NUCLEOTIDE SEQUENCE [LARGE SCALE GENOMIC DNA]</scope>
    <source>
        <strain evidence="8 9">NCTC2665</strain>
    </source>
</reference>
<dbReference type="SUPFAM" id="SSF47781">
    <property type="entry name" value="RuvA domain 2-like"/>
    <property type="match status" value="1"/>
</dbReference>
<dbReference type="CDD" id="cd14332">
    <property type="entry name" value="UBA_RuvA_C"/>
    <property type="match status" value="1"/>
</dbReference>
<dbReference type="GO" id="GO:0006310">
    <property type="term" value="P:DNA recombination"/>
    <property type="evidence" value="ECO:0007669"/>
    <property type="project" value="UniProtKB-UniRule"/>
</dbReference>
<keyword evidence="3 6" id="KW-0238">DNA-binding</keyword>
<evidence type="ECO:0000256" key="2">
    <source>
        <dbReference type="ARBA" id="ARBA00022763"/>
    </source>
</evidence>
<dbReference type="GO" id="GO:0009378">
    <property type="term" value="F:four-way junction helicase activity"/>
    <property type="evidence" value="ECO:0007669"/>
    <property type="project" value="InterPro"/>
</dbReference>
<comment type="subunit">
    <text evidence="6">Homotetramer. Forms an RuvA(8)-RuvB(12)-Holliday junction (HJ) complex. HJ DNA is sandwiched between 2 RuvA tetramers; dsDNA enters through RuvA and exits via RuvB. An RuvB hexamer assembles on each DNA strand where it exits the tetramer. Each RuvB hexamer is contacted by two RuvA subunits (via domain III) on 2 adjacent RuvB subunits; this complex drives branch migration. In the full resolvosome a probable DNA-RuvA(4)-RuvB(12)-RuvC(2) complex forms which resolves the HJ.</text>
</comment>
<gene>
    <name evidence="6 8" type="primary">ruvA</name>
    <name evidence="8" type="ORF">NCTC2665_02310</name>
</gene>
<feature type="region of interest" description="Domain III" evidence="6">
    <location>
        <begin position="146"/>
        <end position="214"/>
    </location>
</feature>
<dbReference type="InterPro" id="IPR000085">
    <property type="entry name" value="RuvA"/>
</dbReference>
<evidence type="ECO:0000256" key="5">
    <source>
        <dbReference type="ARBA" id="ARBA00023204"/>
    </source>
</evidence>
<dbReference type="NCBIfam" id="TIGR00084">
    <property type="entry name" value="ruvA"/>
    <property type="match status" value="1"/>
</dbReference>
<dbReference type="Proteomes" id="UP000248985">
    <property type="component" value="Chromosome 1"/>
</dbReference>
<dbReference type="GO" id="GO:0006281">
    <property type="term" value="P:DNA repair"/>
    <property type="evidence" value="ECO:0007669"/>
    <property type="project" value="UniProtKB-UniRule"/>
</dbReference>
<dbReference type="SUPFAM" id="SSF50249">
    <property type="entry name" value="Nucleic acid-binding proteins"/>
    <property type="match status" value="1"/>
</dbReference>
<dbReference type="GO" id="GO:0009379">
    <property type="term" value="C:Holliday junction helicase complex"/>
    <property type="evidence" value="ECO:0007669"/>
    <property type="project" value="InterPro"/>
</dbReference>
<comment type="similarity">
    <text evidence="6">Belongs to the RuvA family.</text>
</comment>
<dbReference type="RefSeq" id="WP_012750902.1">
    <property type="nucleotide sequence ID" value="NC_012803.1"/>
</dbReference>
<sequence>MIASLSGTVEHVALDRAVIAVGGLGVQFSATPQTLSTLHEGRPGAVQTHLVVKEDALTLYGFADRDEREVFEVLITANGVGPRLALAILSVHHPETVRRAVTEEDEKTLTRVPGIGPKMARKIIVELSGRLAPTGEPVPGAEAEASDEPAVETVWHADVVQAMAGLGWSEKEALKAVEATVAARPELDEGRDVAALLRATLRDVGMAGAVRGGR</sequence>
<evidence type="ECO:0000256" key="3">
    <source>
        <dbReference type="ARBA" id="ARBA00023125"/>
    </source>
</evidence>
<dbReference type="EMBL" id="LS483396">
    <property type="protein sequence ID" value="SQG49752.1"/>
    <property type="molecule type" value="Genomic_DNA"/>
</dbReference>
<dbReference type="GO" id="GO:0000400">
    <property type="term" value="F:four-way junction DNA binding"/>
    <property type="evidence" value="ECO:0007669"/>
    <property type="project" value="UniProtKB-UniRule"/>
</dbReference>
<dbReference type="Gene3D" id="1.10.8.10">
    <property type="entry name" value="DNA helicase RuvA subunit, C-terminal domain"/>
    <property type="match status" value="1"/>
</dbReference>
<keyword evidence="8" id="KW-0547">Nucleotide-binding</keyword>
<dbReference type="KEGG" id="mlu:Mlut_12890"/>
<dbReference type="GeneID" id="93345444"/>
<keyword evidence="5 6" id="KW-0234">DNA repair</keyword>
<dbReference type="InterPro" id="IPR011114">
    <property type="entry name" value="RuvA_C"/>
</dbReference>
<comment type="domain">
    <text evidence="6">Has three domains with a flexible linker between the domains II and III and assumes an 'L' shape. Domain III is highly mobile and contacts RuvB.</text>
</comment>
<dbReference type="InterPro" id="IPR003583">
    <property type="entry name" value="Hlx-hairpin-Hlx_DNA-bd_motif"/>
</dbReference>
<keyword evidence="8" id="KW-0378">Hydrolase</keyword>
<dbReference type="Pfam" id="PF07499">
    <property type="entry name" value="RuvA_C"/>
    <property type="match status" value="1"/>
</dbReference>
<dbReference type="InterPro" id="IPR013849">
    <property type="entry name" value="DNA_helicase_Holl-junc_RuvA_I"/>
</dbReference>
<comment type="caution">
    <text evidence="6">Lacks conserved residue(s) required for the propagation of feature annotation.</text>
</comment>
<proteinExistence type="inferred from homology"/>
<dbReference type="SMART" id="SM00278">
    <property type="entry name" value="HhH1"/>
    <property type="match status" value="2"/>
</dbReference>
<accession>A0A7Z7KNQ5</accession>
<evidence type="ECO:0000313" key="9">
    <source>
        <dbReference type="Proteomes" id="UP000248985"/>
    </source>
</evidence>
<dbReference type="SMR" id="A0A7Z7KNQ5"/>
<keyword evidence="2 6" id="KW-0227">DNA damage</keyword>
<dbReference type="InterPro" id="IPR012340">
    <property type="entry name" value="NA-bd_OB-fold"/>
</dbReference>
<organism evidence="8 9">
    <name type="scientific">Micrococcus luteus (strain ATCC 4698 / DSM 20030 / JCM 1464 / CCM 169 / CCUG 5858 / IAM 1056 / NBRC 3333 / NCIMB 9278 / NCTC 2665 / VKM Ac-2230)</name>
    <name type="common">Micrococcus lysodeikticus</name>
    <dbReference type="NCBI Taxonomy" id="465515"/>
    <lineage>
        <taxon>Bacteria</taxon>
        <taxon>Bacillati</taxon>
        <taxon>Actinomycetota</taxon>
        <taxon>Actinomycetes</taxon>
        <taxon>Micrococcales</taxon>
        <taxon>Micrococcaceae</taxon>
        <taxon>Micrococcus</taxon>
    </lineage>
</organism>
<evidence type="ECO:0000256" key="6">
    <source>
        <dbReference type="HAMAP-Rule" id="MF_00031"/>
    </source>
</evidence>
<dbReference type="AlphaFoldDB" id="A0A7Z7KNQ5"/>
<dbReference type="GO" id="GO:0048476">
    <property type="term" value="C:Holliday junction resolvase complex"/>
    <property type="evidence" value="ECO:0007669"/>
    <property type="project" value="UniProtKB-UniRule"/>
</dbReference>
<name>A0A7Z7KNQ5_MICLC</name>
<dbReference type="GO" id="GO:0005524">
    <property type="term" value="F:ATP binding"/>
    <property type="evidence" value="ECO:0007669"/>
    <property type="project" value="InterPro"/>
</dbReference>
<evidence type="ECO:0000259" key="7">
    <source>
        <dbReference type="SMART" id="SM00278"/>
    </source>
</evidence>
<comment type="subcellular location">
    <subcellularLocation>
        <location evidence="6">Cytoplasm</location>
    </subcellularLocation>
</comment>
<dbReference type="Gene3D" id="1.10.150.20">
    <property type="entry name" value="5' to 3' exonuclease, C-terminal subdomain"/>
    <property type="match status" value="1"/>
</dbReference>
<feature type="domain" description="Helix-hairpin-helix DNA-binding motif class 1" evidence="7">
    <location>
        <begin position="107"/>
        <end position="126"/>
    </location>
</feature>
<evidence type="ECO:0000256" key="1">
    <source>
        <dbReference type="ARBA" id="ARBA00022490"/>
    </source>
</evidence>
<dbReference type="InterPro" id="IPR036267">
    <property type="entry name" value="RuvA_C_sf"/>
</dbReference>
<dbReference type="InterPro" id="IPR010994">
    <property type="entry name" value="RuvA_2-like"/>
</dbReference>
<feature type="domain" description="Helix-hairpin-helix DNA-binding motif class 1" evidence="7">
    <location>
        <begin position="72"/>
        <end position="91"/>
    </location>
</feature>
<evidence type="ECO:0000256" key="4">
    <source>
        <dbReference type="ARBA" id="ARBA00023172"/>
    </source>
</evidence>
<dbReference type="Pfam" id="PF01330">
    <property type="entry name" value="RuvA_N"/>
    <property type="match status" value="1"/>
</dbReference>
<dbReference type="SUPFAM" id="SSF46929">
    <property type="entry name" value="DNA helicase RuvA subunit, C-terminal domain"/>
    <property type="match status" value="1"/>
</dbReference>
<dbReference type="GO" id="GO:0016787">
    <property type="term" value="F:hydrolase activity"/>
    <property type="evidence" value="ECO:0007669"/>
    <property type="project" value="UniProtKB-KW"/>
</dbReference>
<keyword evidence="4 6" id="KW-0233">DNA recombination</keyword>
<keyword evidence="8" id="KW-0347">Helicase</keyword>